<sequence>MQRLQDEQEAVQKRTFTKWINSHLAKCNPPLVVSDLFEDVKDGVMLLALLEVLSGHKLPCEQGRKLRRIHWVANVGRALKFLEGRRIKLVNINTTDVVDGRPSIVLGLIWTIILYFQIEELTSHLPALQPQSSSNSSVESSNSTETSSPPVKRKPRLSFQGGAKRALLKWVQTTATKRLGLDVKDFGPSWRTGVAFHAVIFALRPHLVNMERVWRRPNRDNLEDAFSLAERELGIPQLLDPEDVDVDKPDEKSIMTYVAQFLKHHPDSQETEIGQHQEERSFFLSQREQRKTLRELRAWADQLERDCAQGQRNGGSPVAQYQTFKHYRVQFEVQRRQVEKCIQSSQKDGKLTADQALVKQAWERLSARLLDWHLQLDSGLPHPLGQVGVWLHQAEKILREELVPQQVHDEPAKAIHKKLLERHKQTLQLIHRDRCVNNVPIPMEQLQDMAERLNYISTSSHVHLSKLEFWESKYSMLAFLTLTESKLKSWIIKYDRLESMELLLQSYGDFVEGQQFFEKYESSHQALINAAELYIKTDSSVEGGVKLFLREVSDQWRSLSVEVRSVRSMLEEVQCNWLRYNSCVASLQAWLEDAQGALRQPENTKREFFRNLPHWMDQHAAMNDAGNFLIETCDETVTCDIKHQLLLLNGRWRELFLMVKQYARLPETHKVRMQQDVRLDIQEFLDTSISKLSSPLQVSLLDVKDFMQDVEDIKHRLPGLEAQYKAAPRSAQLLAKDSVHGSGTKALSSVTATEAQLHQVCAMFAQYYALMQEALEWRQVAQTNGSLMRRYEESRADLEKALRVGQACLKERGDPDELFRKHNEFFGRLDQHILSAYLKACDDLTDIISEEDQQSLRETVRRLHKQWKDIQAEAPSHLLRLRVETERRLVMTILQECWAELKREDKALLIDGSEKIIKEHRAFFKQKNPLSVCEKRLKTMEHLCQDLPENDKGYQMLEETRDHLSEVRGLVERTYLRLQQDPDKWIEWHLTSLFLPLQTVKAQGESLDWLKARLAVLEDISPESEGHTQRAALDKLSQQFSALLLSLSEVKDPFHVFMFAHAHLVLEAIWQFVCLVSPVLQRELIFSSLDNLKIEMKNVKVRTQTENIGNMFAVRAESLVKKAGDIKLGPQNQSLLQDQAQSTKERLQEIQANLEMMHRWWQGFSRESEAFFSWVCESKKDLEAFSRTSANLDEQINNVEEKMDVFSRLETEFQILIHFITPNEAGRIKARLTQIGRYREEFKNSVEQREAELHSSFLNGLQEKLNVPVTSCTSASTTYKTLHEHMVSITYVWEQKAVVDLQQVHKLHTQQATEKQSKLENLLTLWQRHVFKYLSLLQSWLNRCESLCSSDSPYLTADNVKLHSQIQMLQEDKISLQTQGKSLEALQPHLDALSPSLASKDLQHLQRRKEDCLQLFSEAQSLVAHRDEALLKLKDFCETYNKARTTLQTFQDAVEGRGSWDDSKVREINQELGDLAKELACLEVQAISLDIILNKAHFHLQGSEEERTSCRGLVDDVVLSVQVLQRSIGTKQSEAEALAAMWSSFRGRKELLLGSLAKLEDRVNIPWPTEASTHAFQQRLWLLKQLEEEIQALQHSQLWLGERGEQLAHKDSELAGDAQRDVALVQSTWERTRAIIVEEEQKNTLPVMAIGKHSTCSCSFEVMAADLRKRISHAAEVYEQTKGMYKDFNSQRQQLLDLISQISELLKTSEDSLSEFSTSSDPENFVKIKVSEVTEFYLNIEAEFYYVIHILVYFSHYNPSRINLSWLYLFFHRASLERLCQSSLTITERGSTSENSVAAELLSNHEALLQEARSRLRNLQEYQAFEEALKAVETWLKDVERNLEKLENMEGNKKEVEEKLDSCNLCLFPLIQDILLMKGEGEVKLNMAAGKAEMVVRDSGEVERGVICSKLQEIEDAWAALLLSAMSCHSRLEWTVNQWDLFVESRAQLQRWLEGVGLEVKGPLEPQLGLREKRKQLERLCLLSSDVEDHQGALCYLEESAAELYKRTGDPVFKEDEMVLLRAQFEDVKERVRLSEDVVLEHKKYMETNRELTDWLMVVGEELQQHSDPSGDPPVLNQKLTKVRELLERGACEGRERLRRVRLSAERAGRHTAAAGCELMDGEVAALARALQQWEGASLRARDALETAVAAATGAEREQTRLTAQLEEEMQKLGGQLKEWSEGLSSAERRNSGAAAVEGWTVAKGVLEGLQTAEVMEEKLKAQLNELCGFSSDLGPQSDRVSALIKLHNSLSLRASRECQNKEKLLEQRFRSSLHDFRQWMVNANISTAKCFDSPHSIREASIALQRIQEFKSDKEQGQTRLNTVLTCGKQLSSVVPADRVEAIRTKANAAKDDWKSLMDSLQRRETALQVLQSQMQDFEASVEPLQDWLNRTEISVQESSARLHDLPAKRLELSKLQTLLEEMRSRESELAELRGRAHGLWEGQGAGKSFVHRVCQLAACYLALSNLIKEKVSRVERVVGEHQLFSKGLQELQNWVSESQQVLKTCRCPTSDKSVLITRMGQLETLLAACQGREIQLKMLITRGESVQRNTSAEGVPVVRKQIQDLKDSWESLLSTSIQCKSQLEGALSHWTSYQEDVSQFECWMEQVEESLGNSDKHYAEMRDKTANLGRAKLLYEEVLSHSSPLETIATKGSNVTEHAATQWEIQKVSERYTAIKVKAKAAVSKAKELVLLHQEYQRGLHMFEDWLEQEQNSLTLLKPLDVDVNALENTLKELQMLQSHCPKGHNLLSSVLAIRERVIPWGPPQIEDRALETAQTEWQGYQDRLGETKVQVEQALARVQQLEGLFQSLDQWLVDMELKVKVRSHRCSDVTAKEAQLQHLKIEAAQRQAEVEGLSTLAQQVVEDAHVSGRISTRVTQLTARYHSLLLQIQLQEEMQKITEAQNALRTFSDWLSTARKNFKIVTERTEALDRITMEKKMKRLESLQGDMDQGHSMLKTLRENAEQAVSFLDDPGASRLEKEVRTGRSQLEELILGLREEHATLERSLVLYKDFQERYKSQMQWLKETRALLSSTVEPKVELYQRKAQLNKYKSLLSRDSAVSIVLEKGETLVTLLHSPSITDNMIRLQADYQELCGSARTHVHRLEAQVKKQEAYHKGVQEIERWLLQMSSKMVTPDPSSGGGLEAATQQLARHKAIMEEIAGFEERLDTLKEKGEELLSGCSELLHARLRQQIQNHQQGARDSYSAICSTAQRVYQSLDRELQKHVSLRDTLQQCQTWLSNVQEEIQISPHAPHCLQEVLAQMKQDRTLQEQASTYLQLVCSTCDLSDEKVRETAAEIQQVKLQEKMLESQELADNWREIKDLRSNLECRLLEAEQLLQSMLRRPAELEPKVAQNQLDQAQDFIQEMRARQVDLTQLRESINRLTAGQESPELMEVGRLRCAWLDLGREAAQLLEQKEEDLQRSGDYHDCICMVEELFDQLSKKWDQLARGDIESTSECLDALKKLSTDLQDQRCVLDDLRNNRHGILPRLSLEERDLVKEQVGYLEQRWTQVESLVQQKIQDSVQTLEELSQIEDNLHESQEWAELQKPSLSEVLKTSPPPDLAQSFLFDHLSFCAELEAKQKLLAEAVKDANSLSSRLGLNERRMLQTLVQEAQTEVESLGTKAVQYRKSLRKVFTERTQFLQALDRAAEWIRKQEQRALADDHVALLPNVLHKQVSTCKNFTSSLRAYQVELTSLWVQGRGLVKDATDEEKKETLQKLEELQVTFEASLQKSTEHLQHLEKALVIRKYFKVDLDRICEWLKQAEVATFPIIDLSGNDEELQNQLTEYQQLLDHASEYENLLLIVQRAGQEILPNLNEVDHCYLDEKLNGLPQQYNDMLLLIREKRDRIQQVLLDRREFESLIDVTRKALKELQEKCDGLEKSPNQSLEDGERLHSSYEDLMKGLANLFQGMKDLRGKTQDFLVMGQPYAPEVIDQLVYLHGSLYQQIECKMKEIRRTLKLLNDHRTVIEKMDYSISRLKGQLGKLDSKGDEETDAMERLSTLHNLAKLLEEVSSYLEGLETQNDDLNRHFDSKTLKTQVIFREEQLLTLKQKINTHIEECERGFMGNKDFQTDIKVSIDWLKSLWDRLRFLLCFLTEYHHSLQTVQQWFEDTGALLKQALQDVDLEKISDCLKDLENITGREHSVKGTMQEMQDLVPQMGDFLSPTAMKQIQSITQWRSFQDETDEVIRQMNEVEKRMMEFTTARANSEQEAEDKLCLYQNIVSEVQGLEDALNGLKVKAAQFVQPAIKDTSSRSVCSLSHRWTRLFGVARAQVKALQDSAYTMCSTCSSILMQLHPPQTENTTKTIHVCWKFRAFRRNMTSMNFCLSVLSLCSVRSVILSFLKNVQPYFSVICFYIFYHLHNNNNNFVPFFSLSLLQQVCATRQQVQVELREREEVVRELGLLKGWIQDTQGLLLSPTADLDNLLTDLEVMQTTLYSVRDADSAGILTSYNPVYFADDKYGILFQLPKKATCNFLQHFDLCIFTTLNIFFLCHLFYFSFSIQTLFEELEECGRALSELDVAVQEFGEQNPLLAKQLCSSLSKLTELHAQTSRLAEGRTTCLQKAEKNFEEFNEMLMLTLNWTEKAETVVSANIMWSPAFQMQEQIQHHQVVTLTLARSDHSFSEFSVARVGLLGEVVQTDALHQQVAELSRHAEELQQRAKTRLLMLQDASKDLGRLESDVKSLHQSIERVQETLASPDLARLSLREQLTRRQLLLSEMEGLKQQVQAMQMCQSALRLPEDVIAALPLCVTAQSLQQESSHLQHNTIQQCNILQVSHLFTFPQEALVQYEQYEQEVKNLQRLIEEAHRVIQDRPVATGNIQELQTQIQHHEELALKIKGYQEQISALNSKCKMLTVKAKHATMLLTVSEVDGLSDGLEELEDEEEEMPKHPPAHSSVVMMTAGRCHTLLSPVTEESGEEGTNSEVSSPPACRSPSPGPNFKINQSLSYSSHCSVLDLDTNIRRAPLSRAPLQELYDPSMESAASANLDDLQRSWETLKNVISEKQKSLYEALERQHYYQETLQSVSTKMESIETALNEGLEPSKSPESQMAAHQALMDEILMLQDEISALQACFSRELQLDEDSLEADSGDQLALQSTLTVLGERMATIHMKASGKRQLLEERLSEQLEEQRQEQALQRYHSEAEELDNWLFSTRATLSSTLQPHPQDMDMEEQLTDCQNMLLEIEQKVLCLSELSVHSESLLMEGKAGTRGDAEQLSLKLHSLKSSLLELQRILQDKQTHIQGSLQEQEDTESDSSLSQSPNMMDWLSQARSTRNQQHQDTVQRQRQLGEQKKLLQSVASRGEEIISQRTTPNGERFPAELSEGDDGQWPENMSTNDQMRVRWENLSKDLNNKLQLSLNTMEQTPCNTVHNQLQHYSLALFLTFEDLFADCHFFMSSPQTGGADSKRAHALKRALYEAVSSASSWVDNAENDLVSGPVLLSDDSETHLGHLESLSKEVKNVNEEVCKCRDVLGGTEQLWDGESGESVMVEEVLDGLEGRLKLLDTVLEQRCDTMKDKLQELSVFQVQLLLTAVSDSKYQLLQKMNAVMDRPASKQMEILAEAEDSLREFEQKVSEMRSRGETLQPNQLCTQDLLKLQDAYEELVEMVGSKRSELNQSLVLKAQYERALQDLVELLDTAQDKMAADQKMKVGSVIEVQILLDKHKEFFQGLETHVVLTQAFFRQVSGLVVQREVQSLEETVAQAQAVLKQAHKRGVELEGILEWWSRLVGDYQALYRQLEAVESSIPSVGLVEETEDRLNDRITLYQRLKASLSERQQQLYKLLEDGKRLLLHVSCSELETQLTQLGEHWLSTTTKINKELHRLDSTLKHWIRYQSESAELSQWLSSALDRLEFWSTQSVTVPQELETVRDHLHAFLEFSKEVDAKSSLRASVQSQGNQLLRLKKVDTAALRANLAQVDTQWADLLTRIPVVQEKLHQLQMEKLPSRHAITELMSWISLMENVIQEDQQKIMGAVGSEALQMYLQKYKGFRIDLSCKQLTVDFVNQSVLQISSQDVEGKRSDKTDFAERLGVMNRRWQILQGLVTEKIQDLEGLLESRLEFENVVQTLKTWFSVQEERLKKKHRIEDVSSAQNALKDCQEMEVLVKEKEKDLEKAEEKGCLLIQDKKGEAGSVIMDTLKGLNQSWANLDHMVYTHRHVLSLKFLLEQWSLYKQAYEEIQGYLMEGRYTISRLCLLTGSPEAVQVQVENLETLQDELEKQESSLRKLGSITQQLLRDSHPSVSDSLNTALGDVNLRWNMLLEQISDQLRRSKSLLQLWQHYKALHAQSSTDIQKLEDQVEQLLKSATHRDITEQEVKVCQCMMGLESVLQQLDEFSEQLRQQVDPSAMTTFHTDHLSLTQRLATVGHALQRQQALLEAGVRNYERFSNELHSLSHWSEEAEKVLKEPDPIGSPDISSVQEHMEKLKTQMLKLSSLSPDLERLNELGYQLPLNDNEIKHLQNLNRSWSSNSAHTIERFSKLQSLVLQRQSFLEKCDAWMTFLTQIEEKLAADISGNYQSLLDQQREHELFQAEMFSRHQILYSIINDGHQLLNQGQVEERDDFGMKLALLSNQWQGVVRRAQQRRGIIDSLVRQWQRYMELIEKLHHWLQEVSVEPEQQQGATVALQQIRGMLDHIQLKERVLQRQQGSYILTVEAGRQLLLWADARTEASLHTELTDVQEHWRTINIRLDERKKELLSWLRDWDQCEKGISASHEKLRDFKQKLSVPLPDHHEELHTEQICCKELESSVEGWTDDVAGLCILRESLSSGLSADDLTVLQERLILLQRQWEETCHQLSLRRQQVSERLNEWAVFNEKNKELCEWLTQMESKVSQNGDVSIEEMIEKLRKDCQEEISVAKENKYQLEQMGERLAQASHESKAAEIQYKLSKVNERWQHLLDLIEARVKKLRETLVAVQQLDKNMSSLRSWLAHIETELSRPIVYETCDSHEIQRKLNQQQDLQHDIEKHSTGVASVLNLCEVLLHDCDACATETECESIQQATRGLDRRWRNICAVAMERRLKIEETWRLWQKFLDDYSRFEEWLKVSERTAALPNSSGVLYTVAKEELKKFEAFQRQVQECLTQLELINKQYRRLARENRTDSSCHLRQMVHDGNRRWDILQRRVAAILRRLKHFIGQREEFETARDGILVWLTEMDLQLTNIEHFSECDIQAKIKQLKAFQQEISLNMGKMESVFGQGEVLMKKSEPLDAAVIEEELDELQRYCREVFGRVERYYRRLTRLPVRHRFRHACSDREFESGDLSDLQWGEDGAMPQTCSRPPSAGTVPVLTNGSGRDTPASVDSIPLEWDHDYDLDPMGHSMSTQQGRQKDEDEELLCLATAALTGEGMRLMDDCHGSLKAVKRVEGELEEEQDNLSGLSNPDNTETQSTGVIERWELIQAQSADSDHKERENLVLWQKMTSDLDAMEAWLGQAEAELEELRRKDLSADIHTIEQRIRKLKELQKAMDSHKSKVLSINLNSVTLLQSVSEESQDLQAKLKEMNSRWDRLGKSLKDWRTALQDALMQCQEFHELSHGLLLWLENIDRRRNEIIPIASGLDRPTLQAHYRALKQIQRELLETEQKVDSLQELSGQLLVQTHGGECLEAQERVHVIGNRLQLLLKAVATDMELLEKELQASGNRQVSLQAHSIFIHLFTDHLLPSGSGCVSSLSGSSGSQGGAAVARCQPFLLRVLRAALPLQLLLLFIVGLTCLVPMTEQDYSCAHANNFARSFHPMLSYMNGPPPV</sequence>
<name>A0A9J8BB24_CYPCA</name>
<dbReference type="GeneTree" id="ENSGT00940000154481"/>
<evidence type="ECO:0000256" key="16">
    <source>
        <dbReference type="SAM" id="Coils"/>
    </source>
</evidence>
<dbReference type="Gene3D" id="1.10.418.10">
    <property type="entry name" value="Calponin-like domain"/>
    <property type="match status" value="2"/>
</dbReference>
<evidence type="ECO:0000256" key="6">
    <source>
        <dbReference type="ARBA" id="ARBA00022692"/>
    </source>
</evidence>
<feature type="coiled-coil region" evidence="16">
    <location>
        <begin position="4645"/>
        <end position="4731"/>
    </location>
</feature>
<feature type="compositionally biased region" description="Basic and acidic residues" evidence="17">
    <location>
        <begin position="5288"/>
        <end position="5300"/>
    </location>
</feature>
<evidence type="ECO:0000256" key="13">
    <source>
        <dbReference type="ARBA" id="ARBA00023242"/>
    </source>
</evidence>
<dbReference type="PANTHER" id="PTHR14514:SF3">
    <property type="entry name" value="NESPRIN-1"/>
    <property type="match status" value="1"/>
</dbReference>
<dbReference type="PROSITE" id="PS50021">
    <property type="entry name" value="CH"/>
    <property type="match status" value="2"/>
</dbReference>
<feature type="coiled-coil region" evidence="16">
    <location>
        <begin position="3293"/>
        <end position="3346"/>
    </location>
</feature>
<feature type="coiled-coil region" evidence="16">
    <location>
        <begin position="7427"/>
        <end position="7508"/>
    </location>
</feature>
<reference evidence="20" key="1">
    <citation type="submission" date="2025-08" db="UniProtKB">
        <authorList>
            <consortium name="Ensembl"/>
        </authorList>
    </citation>
    <scope>IDENTIFICATION</scope>
</reference>
<feature type="compositionally biased region" description="Low complexity" evidence="17">
    <location>
        <begin position="132"/>
        <end position="150"/>
    </location>
</feature>
<evidence type="ECO:0000259" key="19">
    <source>
        <dbReference type="PROSITE" id="PS51049"/>
    </source>
</evidence>
<feature type="region of interest" description="Disordered" evidence="17">
    <location>
        <begin position="129"/>
        <end position="156"/>
    </location>
</feature>
<evidence type="ECO:0000256" key="5">
    <source>
        <dbReference type="ARBA" id="ARBA00022553"/>
    </source>
</evidence>
<evidence type="ECO:0000256" key="4">
    <source>
        <dbReference type="ARBA" id="ARBA00022490"/>
    </source>
</evidence>
<evidence type="ECO:0000313" key="20">
    <source>
        <dbReference type="Ensembl" id="ENSCCRP00000154257.1"/>
    </source>
</evidence>
<dbReference type="FunFam" id="1.20.58.60:FF:000233">
    <property type="entry name" value="nesprin-1 isoform X9"/>
    <property type="match status" value="1"/>
</dbReference>
<dbReference type="FunFam" id="1.20.58.60:FF:000139">
    <property type="entry name" value="nesprin-1 isoform X1"/>
    <property type="match status" value="1"/>
</dbReference>
<dbReference type="GO" id="GO:0030017">
    <property type="term" value="C:sarcomere"/>
    <property type="evidence" value="ECO:0007669"/>
    <property type="project" value="UniProtKB-SubCell"/>
</dbReference>
<dbReference type="InterPro" id="IPR047290">
    <property type="entry name" value="CH_SYNE1_rpt1"/>
</dbReference>
<feature type="coiled-coil region" evidence="16">
    <location>
        <begin position="6208"/>
        <end position="6235"/>
    </location>
</feature>
<evidence type="ECO:0000256" key="9">
    <source>
        <dbReference type="ARBA" id="ARBA00023054"/>
    </source>
</evidence>
<feature type="domain" description="KASH" evidence="19">
    <location>
        <begin position="7689"/>
        <end position="7748"/>
    </location>
</feature>
<evidence type="ECO:0000256" key="7">
    <source>
        <dbReference type="ARBA" id="ARBA00022737"/>
    </source>
</evidence>
<dbReference type="InterPro" id="IPR001715">
    <property type="entry name" value="CH_dom"/>
</dbReference>
<protein>
    <submittedName>
        <fullName evidence="20">Spectrin repeat containing, nuclear envelope 1a</fullName>
    </submittedName>
</protein>
<evidence type="ECO:0000313" key="21">
    <source>
        <dbReference type="Proteomes" id="UP001108240"/>
    </source>
</evidence>
<feature type="coiled-coil region" evidence="16">
    <location>
        <begin position="6097"/>
        <end position="6124"/>
    </location>
</feature>
<dbReference type="CDD" id="cd21241">
    <property type="entry name" value="CH_SYNE1_rpt1"/>
    <property type="match status" value="1"/>
</dbReference>
<keyword evidence="6 15" id="KW-0812">Transmembrane</keyword>
<feature type="coiled-coil region" evidence="16">
    <location>
        <begin position="4795"/>
        <end position="4863"/>
    </location>
</feature>
<reference evidence="20" key="2">
    <citation type="submission" date="2025-09" db="UniProtKB">
        <authorList>
            <consortium name="Ensembl"/>
        </authorList>
    </citation>
    <scope>IDENTIFICATION</scope>
</reference>
<evidence type="ECO:0000256" key="14">
    <source>
        <dbReference type="ARBA" id="ARBA00046312"/>
    </source>
</evidence>
<keyword evidence="7" id="KW-0677">Repeat</keyword>
<feature type="region of interest" description="Disordered" evidence="17">
    <location>
        <begin position="7371"/>
        <end position="7391"/>
    </location>
</feature>
<keyword evidence="5" id="KW-0597">Phosphoprotein</keyword>
<feature type="topological domain" description="Perinuclear space" evidence="15">
    <location>
        <begin position="7719"/>
        <end position="7748"/>
    </location>
</feature>
<dbReference type="SMART" id="SM00033">
    <property type="entry name" value="CH"/>
    <property type="match status" value="2"/>
</dbReference>
<dbReference type="Pfam" id="PF00435">
    <property type="entry name" value="Spectrin"/>
    <property type="match status" value="10"/>
</dbReference>
<feature type="coiled-coil region" evidence="16">
    <location>
        <begin position="5559"/>
        <end position="5586"/>
    </location>
</feature>
<keyword evidence="9 16" id="KW-0175">Coiled coil</keyword>
<keyword evidence="4" id="KW-0963">Cytoplasm</keyword>
<dbReference type="PROSITE" id="PS51049">
    <property type="entry name" value="KASH"/>
    <property type="match status" value="1"/>
</dbReference>
<keyword evidence="8" id="KW-1133">Transmembrane helix</keyword>
<feature type="domain" description="Calponin-homology (CH)" evidence="18">
    <location>
        <begin position="161"/>
        <end position="266"/>
    </location>
</feature>
<feature type="coiled-coil region" evidence="16">
    <location>
        <begin position="6852"/>
        <end position="6923"/>
    </location>
</feature>
<keyword evidence="13" id="KW-0539">Nucleus</keyword>
<feature type="coiled-coil region" evidence="16">
    <location>
        <begin position="1182"/>
        <end position="1212"/>
    </location>
</feature>
<dbReference type="InterPro" id="IPR047291">
    <property type="entry name" value="CH_SYNE1_rpt2"/>
</dbReference>
<dbReference type="SMART" id="SM01249">
    <property type="entry name" value="KASH"/>
    <property type="match status" value="1"/>
</dbReference>
<keyword evidence="10 15" id="KW-0472">Membrane</keyword>
<evidence type="ECO:0000256" key="15">
    <source>
        <dbReference type="PROSITE-ProRule" id="PRU00385"/>
    </source>
</evidence>
<evidence type="ECO:0000256" key="12">
    <source>
        <dbReference type="ARBA" id="ARBA00023212"/>
    </source>
</evidence>
<dbReference type="InterPro" id="IPR057057">
    <property type="entry name" value="Spectrin_SYNE1"/>
</dbReference>
<dbReference type="CDD" id="cd00176">
    <property type="entry name" value="SPEC"/>
    <property type="match status" value="10"/>
</dbReference>
<dbReference type="Pfam" id="PF25034">
    <property type="entry name" value="Spectrin_SYNE1"/>
    <property type="match status" value="1"/>
</dbReference>
<dbReference type="FunFam" id="1.20.58.60:FF:000112">
    <property type="entry name" value="nesprin-1 isoform X4"/>
    <property type="match status" value="1"/>
</dbReference>
<feature type="coiled-coil region" evidence="16">
    <location>
        <begin position="7566"/>
        <end position="7593"/>
    </location>
</feature>
<dbReference type="InterPro" id="IPR012315">
    <property type="entry name" value="KASH"/>
</dbReference>
<feature type="coiled-coil region" evidence="16">
    <location>
        <begin position="3860"/>
        <end position="3887"/>
    </location>
</feature>
<proteinExistence type="inferred from homology"/>
<dbReference type="InterPro" id="IPR057932">
    <property type="entry name" value="Spectrin_SYNE1_3"/>
</dbReference>
<dbReference type="PANTHER" id="PTHR14514">
    <property type="entry name" value="PKA ANCHORING PROTEIN"/>
    <property type="match status" value="1"/>
</dbReference>
<feature type="topological domain" description="Cytoplasmic" evidence="15">
    <location>
        <begin position="1"/>
        <end position="7697"/>
    </location>
</feature>
<dbReference type="FunFam" id="1.20.58.60:FF:000119">
    <property type="entry name" value="nesprin-1 isoform X2"/>
    <property type="match status" value="1"/>
</dbReference>
<keyword evidence="12" id="KW-0206">Cytoskeleton</keyword>
<feature type="compositionally biased region" description="Polar residues" evidence="17">
    <location>
        <begin position="7378"/>
        <end position="7391"/>
    </location>
</feature>
<dbReference type="FunFam" id="1.20.58.60:FF:000126">
    <property type="entry name" value="Spectrin repeat containing, nuclear envelope 1a"/>
    <property type="match status" value="1"/>
</dbReference>
<dbReference type="SUPFAM" id="SSF46966">
    <property type="entry name" value="Spectrin repeat"/>
    <property type="match status" value="31"/>
</dbReference>
<dbReference type="PROSITE" id="PS00020">
    <property type="entry name" value="ACTININ_2"/>
    <property type="match status" value="1"/>
</dbReference>
<dbReference type="Pfam" id="PF25035">
    <property type="entry name" value="SYNE1"/>
    <property type="match status" value="1"/>
</dbReference>
<feature type="region of interest" description="Disordered" evidence="17">
    <location>
        <begin position="5248"/>
        <end position="5339"/>
    </location>
</feature>
<evidence type="ECO:0000256" key="17">
    <source>
        <dbReference type="SAM" id="MobiDB-lite"/>
    </source>
</evidence>
<feature type="region of interest" description="Disordered" evidence="17">
    <location>
        <begin position="4917"/>
        <end position="4944"/>
    </location>
</feature>
<dbReference type="InterPro" id="IPR018159">
    <property type="entry name" value="Spectrin/alpha-actinin"/>
</dbReference>
<dbReference type="CDD" id="cd21243">
    <property type="entry name" value="CH_SYNE1_rpt2"/>
    <property type="match status" value="1"/>
</dbReference>
<comment type="similarity">
    <text evidence="3">Belongs to the nesprin family.</text>
</comment>
<dbReference type="Pfam" id="PF10541">
    <property type="entry name" value="KASH"/>
    <property type="match status" value="1"/>
</dbReference>
<evidence type="ECO:0000259" key="18">
    <source>
        <dbReference type="PROSITE" id="PS50021"/>
    </source>
</evidence>
<evidence type="ECO:0000256" key="1">
    <source>
        <dbReference type="ARBA" id="ARBA00004204"/>
    </source>
</evidence>
<keyword evidence="21" id="KW-1185">Reference proteome</keyword>
<dbReference type="Ensembl" id="ENSCCRT00000130799.1">
    <property type="protein sequence ID" value="ENSCCRP00000154257.1"/>
    <property type="gene ID" value="ENSCCRG00000003368.2"/>
</dbReference>
<accession>A0A9J8BB24</accession>
<keyword evidence="11" id="KW-0009">Actin-binding</keyword>
<dbReference type="GO" id="GO:0005640">
    <property type="term" value="C:nuclear outer membrane"/>
    <property type="evidence" value="ECO:0007669"/>
    <property type="project" value="UniProtKB-SubCell"/>
</dbReference>
<dbReference type="FunFam" id="1.10.418.10:FF:000033">
    <property type="entry name" value="nesprin-1 isoform X1"/>
    <property type="match status" value="1"/>
</dbReference>
<dbReference type="FunFam" id="1.10.418.10:FF:000037">
    <property type="entry name" value="nesprin-1 isoform X1"/>
    <property type="match status" value="1"/>
</dbReference>
<dbReference type="SUPFAM" id="SSF47576">
    <property type="entry name" value="Calponin-homology domain, CH-domain"/>
    <property type="match status" value="1"/>
</dbReference>
<dbReference type="InterPro" id="IPR056887">
    <property type="entry name" value="SYNE1/2_dom"/>
</dbReference>
<evidence type="ECO:0000256" key="11">
    <source>
        <dbReference type="ARBA" id="ARBA00023203"/>
    </source>
</evidence>
<feature type="domain" description="Calponin-homology (CH)" evidence="18">
    <location>
        <begin position="10"/>
        <end position="117"/>
    </location>
</feature>
<dbReference type="Gene3D" id="1.20.58.60">
    <property type="match status" value="25"/>
</dbReference>
<evidence type="ECO:0000256" key="10">
    <source>
        <dbReference type="ARBA" id="ARBA00023136"/>
    </source>
</evidence>
<dbReference type="InterPro" id="IPR002017">
    <property type="entry name" value="Spectrin_repeat"/>
</dbReference>
<evidence type="ECO:0000256" key="3">
    <source>
        <dbReference type="ARBA" id="ARBA00008619"/>
    </source>
</evidence>
<evidence type="ECO:0000256" key="8">
    <source>
        <dbReference type="ARBA" id="ARBA00022989"/>
    </source>
</evidence>
<dbReference type="FunFam" id="1.20.58.60:FF:000073">
    <property type="entry name" value="Nesprin-1 isoform 1"/>
    <property type="match status" value="1"/>
</dbReference>
<dbReference type="FunFam" id="1.20.58.60:FF:000137">
    <property type="entry name" value="nesprin-1 isoform X2"/>
    <property type="match status" value="1"/>
</dbReference>
<dbReference type="GO" id="GO:0003779">
    <property type="term" value="F:actin binding"/>
    <property type="evidence" value="ECO:0007669"/>
    <property type="project" value="UniProtKB-KW"/>
</dbReference>
<dbReference type="SMART" id="SM00150">
    <property type="entry name" value="SPEC"/>
    <property type="match status" value="32"/>
</dbReference>
<dbReference type="Pfam" id="PF25803">
    <property type="entry name" value="Spectrin_SYNE1_2"/>
    <property type="match status" value="1"/>
</dbReference>
<evidence type="ECO:0000256" key="2">
    <source>
        <dbReference type="ARBA" id="ARBA00004245"/>
    </source>
</evidence>
<organism evidence="20 21">
    <name type="scientific">Cyprinus carpio carpio</name>
    <dbReference type="NCBI Taxonomy" id="630221"/>
    <lineage>
        <taxon>Eukaryota</taxon>
        <taxon>Metazoa</taxon>
        <taxon>Chordata</taxon>
        <taxon>Craniata</taxon>
        <taxon>Vertebrata</taxon>
        <taxon>Euteleostomi</taxon>
        <taxon>Actinopterygii</taxon>
        <taxon>Neopterygii</taxon>
        <taxon>Teleostei</taxon>
        <taxon>Ostariophysi</taxon>
        <taxon>Cypriniformes</taxon>
        <taxon>Cyprinidae</taxon>
        <taxon>Cyprininae</taxon>
        <taxon>Cyprinus</taxon>
    </lineage>
</organism>
<dbReference type="GO" id="GO:0005856">
    <property type="term" value="C:cytoskeleton"/>
    <property type="evidence" value="ECO:0007669"/>
    <property type="project" value="UniProtKB-SubCell"/>
</dbReference>
<dbReference type="Pfam" id="PF00307">
    <property type="entry name" value="CH"/>
    <property type="match status" value="2"/>
</dbReference>
<dbReference type="InterPro" id="IPR036872">
    <property type="entry name" value="CH_dom_sf"/>
</dbReference>
<dbReference type="Proteomes" id="UP001108240">
    <property type="component" value="Unplaced"/>
</dbReference>
<comment type="subcellular location">
    <subcellularLocation>
        <location evidence="2">Cytoplasm</location>
        <location evidence="2">Cytoskeleton</location>
    </subcellularLocation>
    <subcellularLocation>
        <location evidence="1">Cytoplasm</location>
        <location evidence="1">Myofibril</location>
        <location evidence="1">Sarcomere</location>
    </subcellularLocation>
    <subcellularLocation>
        <location evidence="14">Nucleus outer membrane</location>
        <topology evidence="14">Single-pass type IV membrane protein</topology>
    </subcellularLocation>
</comment>
<feature type="coiled-coil region" evidence="16">
    <location>
        <begin position="1802"/>
        <end position="1866"/>
    </location>
</feature>
<dbReference type="PROSITE" id="PS00019">
    <property type="entry name" value="ACTININ_1"/>
    <property type="match status" value="1"/>
</dbReference>
<dbReference type="InterPro" id="IPR001589">
    <property type="entry name" value="Actinin_actin-bd_CS"/>
</dbReference>